<feature type="domain" description="Uroporphyrinogen decarboxylase (URO-D)" evidence="10">
    <location>
        <begin position="23"/>
        <end position="32"/>
    </location>
</feature>
<dbReference type="GO" id="GO:0005829">
    <property type="term" value="C:cytosol"/>
    <property type="evidence" value="ECO:0007669"/>
    <property type="project" value="TreeGrafter"/>
</dbReference>
<evidence type="ECO:0000256" key="9">
    <source>
        <dbReference type="RuleBase" id="RU004169"/>
    </source>
</evidence>
<reference evidence="12 13" key="2">
    <citation type="journal article" date="2012" name="Stand. Genomic Sci.">
        <title>Complete genome sequence of the moderately thermophilic mineral-sulfide-oxidizing firmicute Sulfobacillus acidophilus type strain (NAL(T)).</title>
        <authorList>
            <person name="Anderson I."/>
            <person name="Chertkov O."/>
            <person name="Chen A."/>
            <person name="Saunders E."/>
            <person name="Lapidus A."/>
            <person name="Nolan M."/>
            <person name="Lucas S."/>
            <person name="Hammon N."/>
            <person name="Deshpande S."/>
            <person name="Cheng J.F."/>
            <person name="Han C."/>
            <person name="Tapia R."/>
            <person name="Goodwin L.A."/>
            <person name="Pitluck S."/>
            <person name="Liolios K."/>
            <person name="Pagani I."/>
            <person name="Ivanova N."/>
            <person name="Mikhailova N."/>
            <person name="Pati A."/>
            <person name="Palaniappan K."/>
            <person name="Land M."/>
            <person name="Pan C."/>
            <person name="Rohde M."/>
            <person name="Pukall R."/>
            <person name="Goker M."/>
            <person name="Detter J.C."/>
            <person name="Woyke T."/>
            <person name="Bristow J."/>
            <person name="Eisen J.A."/>
            <person name="Markowitz V."/>
            <person name="Hugenholtz P."/>
            <person name="Kyrpides N.C."/>
            <person name="Klenk H.P."/>
            <person name="Mavromatis K."/>
        </authorList>
    </citation>
    <scope>NUCLEOTIDE SEQUENCE [LARGE SCALE GENOMIC DNA]</scope>
    <source>
        <strain evidence="13">ATCC 700253 / DSM 10332 / NAL</strain>
    </source>
</reference>
<evidence type="ECO:0000256" key="6">
    <source>
        <dbReference type="ARBA" id="ARBA00023244"/>
    </source>
</evidence>
<dbReference type="PROSITE" id="PS00906">
    <property type="entry name" value="UROD_1"/>
    <property type="match status" value="1"/>
</dbReference>
<feature type="site" description="Transition state stabilizer" evidence="7">
    <location>
        <position position="77"/>
    </location>
</feature>
<keyword evidence="4 7" id="KW-0210">Decarboxylase</keyword>
<evidence type="ECO:0000256" key="2">
    <source>
        <dbReference type="ARBA" id="ARBA00009935"/>
    </source>
</evidence>
<dbReference type="EMBL" id="CP003179">
    <property type="protein sequence ID" value="AEW03935.1"/>
    <property type="molecule type" value="Genomic_DNA"/>
</dbReference>
<gene>
    <name evidence="7" type="primary">hemE</name>
    <name evidence="12" type="ordered locus">Sulac_0366</name>
</gene>
<dbReference type="PROSITE" id="PS00907">
    <property type="entry name" value="UROD_2"/>
    <property type="match status" value="1"/>
</dbReference>
<dbReference type="InterPro" id="IPR006361">
    <property type="entry name" value="Uroporphyrinogen_deCO2ase_HemE"/>
</dbReference>
<comment type="similarity">
    <text evidence="2 7 9">Belongs to the uroporphyrinogen decarboxylase family.</text>
</comment>
<comment type="subunit">
    <text evidence="7">Homodimer.</text>
</comment>
<evidence type="ECO:0000256" key="1">
    <source>
        <dbReference type="ARBA" id="ARBA00004804"/>
    </source>
</evidence>
<feature type="binding site" evidence="7">
    <location>
        <position position="153"/>
    </location>
    <ligand>
        <name>substrate</name>
    </ligand>
</feature>
<dbReference type="GO" id="GO:0006782">
    <property type="term" value="P:protoporphyrinogen IX biosynthetic process"/>
    <property type="evidence" value="ECO:0007669"/>
    <property type="project" value="UniProtKB-UniRule"/>
</dbReference>
<evidence type="ECO:0000259" key="10">
    <source>
        <dbReference type="PROSITE" id="PS00906"/>
    </source>
</evidence>
<dbReference type="InterPro" id="IPR000257">
    <property type="entry name" value="Uroporphyrinogen_deCOase"/>
</dbReference>
<evidence type="ECO:0000313" key="13">
    <source>
        <dbReference type="Proteomes" id="UP000005439"/>
    </source>
</evidence>
<dbReference type="UniPathway" id="UPA00251">
    <property type="reaction ID" value="UER00321"/>
</dbReference>
<dbReference type="Pfam" id="PF01208">
    <property type="entry name" value="URO-D"/>
    <property type="match status" value="1"/>
</dbReference>
<evidence type="ECO:0000256" key="3">
    <source>
        <dbReference type="ARBA" id="ARBA00012288"/>
    </source>
</evidence>
<proteinExistence type="inferred from homology"/>
<organism evidence="12 13">
    <name type="scientific">Sulfobacillus acidophilus (strain ATCC 700253 / DSM 10332 / NAL)</name>
    <dbReference type="NCBI Taxonomy" id="679936"/>
    <lineage>
        <taxon>Bacteria</taxon>
        <taxon>Bacillati</taxon>
        <taxon>Bacillota</taxon>
        <taxon>Clostridia</taxon>
        <taxon>Eubacteriales</taxon>
        <taxon>Clostridiales Family XVII. Incertae Sedis</taxon>
        <taxon>Sulfobacillus</taxon>
    </lineage>
</organism>
<keyword evidence="5 7" id="KW-0456">Lyase</keyword>
<evidence type="ECO:0000259" key="11">
    <source>
        <dbReference type="PROSITE" id="PS00907"/>
    </source>
</evidence>
<comment type="catalytic activity">
    <reaction evidence="7 8">
        <text>uroporphyrinogen III + 4 H(+) = coproporphyrinogen III + 4 CO2</text>
        <dbReference type="Rhea" id="RHEA:19865"/>
        <dbReference type="ChEBI" id="CHEBI:15378"/>
        <dbReference type="ChEBI" id="CHEBI:16526"/>
        <dbReference type="ChEBI" id="CHEBI:57308"/>
        <dbReference type="ChEBI" id="CHEBI:57309"/>
        <dbReference type="EC" id="4.1.1.37"/>
    </reaction>
</comment>
<keyword evidence="6 7" id="KW-0627">Porphyrin biosynthesis</keyword>
<evidence type="ECO:0000313" key="12">
    <source>
        <dbReference type="EMBL" id="AEW03935.1"/>
    </source>
</evidence>
<feature type="binding site" evidence="7">
    <location>
        <position position="77"/>
    </location>
    <ligand>
        <name>substrate</name>
    </ligand>
</feature>
<dbReference type="PATRIC" id="fig|679936.5.peg.369"/>
<dbReference type="Proteomes" id="UP000005439">
    <property type="component" value="Chromosome"/>
</dbReference>
<evidence type="ECO:0000256" key="4">
    <source>
        <dbReference type="ARBA" id="ARBA00022793"/>
    </source>
</evidence>
<dbReference type="AlphaFoldDB" id="G8TY28"/>
<feature type="binding site" evidence="7">
    <location>
        <begin position="28"/>
        <end position="32"/>
    </location>
    <ligand>
        <name>substrate</name>
    </ligand>
</feature>
<dbReference type="SUPFAM" id="SSF51726">
    <property type="entry name" value="UROD/MetE-like"/>
    <property type="match status" value="1"/>
</dbReference>
<feature type="binding site" evidence="7">
    <location>
        <position position="322"/>
    </location>
    <ligand>
        <name>substrate</name>
    </ligand>
</feature>
<accession>G8TY28</accession>
<evidence type="ECO:0000256" key="5">
    <source>
        <dbReference type="ARBA" id="ARBA00023239"/>
    </source>
</evidence>
<dbReference type="InterPro" id="IPR038071">
    <property type="entry name" value="UROD/MetE-like_sf"/>
</dbReference>
<dbReference type="EC" id="4.1.1.37" evidence="3 7"/>
<keyword evidence="7" id="KW-0963">Cytoplasm</keyword>
<comment type="caution">
    <text evidence="7">Lacks conserved residue(s) required for the propagation of feature annotation.</text>
</comment>
<dbReference type="Gene3D" id="3.20.20.210">
    <property type="match status" value="1"/>
</dbReference>
<name>G8TY28_SULAD</name>
<comment type="function">
    <text evidence="7">Catalyzes the decarboxylation of four acetate groups of uroporphyrinogen-III to yield coproporphyrinogen-III.</text>
</comment>
<dbReference type="KEGG" id="sap:Sulac_0366"/>
<dbReference type="CDD" id="cd00717">
    <property type="entry name" value="URO-D"/>
    <property type="match status" value="1"/>
</dbReference>
<evidence type="ECO:0000256" key="7">
    <source>
        <dbReference type="HAMAP-Rule" id="MF_00218"/>
    </source>
</evidence>
<dbReference type="NCBIfam" id="TIGR01464">
    <property type="entry name" value="hemE"/>
    <property type="match status" value="1"/>
</dbReference>
<comment type="subcellular location">
    <subcellularLocation>
        <location evidence="7">Cytoplasm</location>
    </subcellularLocation>
</comment>
<dbReference type="STRING" id="679936.Sulac_0366"/>
<evidence type="ECO:0000256" key="8">
    <source>
        <dbReference type="RuleBase" id="RU000554"/>
    </source>
</evidence>
<dbReference type="HAMAP" id="MF_00218">
    <property type="entry name" value="URO_D"/>
    <property type="match status" value="1"/>
</dbReference>
<reference evidence="13" key="1">
    <citation type="submission" date="2011-12" db="EMBL/GenBank/DDBJ databases">
        <title>The complete genome of chromosome of Sulfobacillus acidophilus DSM 10332.</title>
        <authorList>
            <person name="Lucas S."/>
            <person name="Han J."/>
            <person name="Lapidus A."/>
            <person name="Bruce D."/>
            <person name="Goodwin L."/>
            <person name="Pitluck S."/>
            <person name="Peters L."/>
            <person name="Kyrpides N."/>
            <person name="Mavromatis K."/>
            <person name="Ivanova N."/>
            <person name="Mikhailova N."/>
            <person name="Chertkov O."/>
            <person name="Saunders E."/>
            <person name="Detter J.C."/>
            <person name="Tapia R."/>
            <person name="Han C."/>
            <person name="Land M."/>
            <person name="Hauser L."/>
            <person name="Markowitz V."/>
            <person name="Cheng J.-F."/>
            <person name="Hugenholtz P."/>
            <person name="Woyke T."/>
            <person name="Wu D."/>
            <person name="Pukall R."/>
            <person name="Gehrich-Schroeter G."/>
            <person name="Schneider S."/>
            <person name="Klenk H.-P."/>
            <person name="Eisen J.A."/>
        </authorList>
    </citation>
    <scope>NUCLEOTIDE SEQUENCE [LARGE SCALE GENOMIC DNA]</scope>
    <source>
        <strain evidence="13">ATCC 700253 / DSM 10332 / NAL</strain>
    </source>
</reference>
<feature type="domain" description="Uroporphyrinogen decarboxylase (URO-D)" evidence="11">
    <location>
        <begin position="141"/>
        <end position="157"/>
    </location>
</feature>
<feature type="binding site" evidence="7">
    <location>
        <position position="208"/>
    </location>
    <ligand>
        <name>substrate</name>
    </ligand>
</feature>
<dbReference type="PANTHER" id="PTHR21091">
    <property type="entry name" value="METHYLTETRAHYDROFOLATE:HOMOCYSTEINE METHYLTRANSFERASE RELATED"/>
    <property type="match status" value="1"/>
</dbReference>
<comment type="pathway">
    <text evidence="1 7 8">Porphyrin-containing compound metabolism; protoporphyrin-IX biosynthesis; coproporphyrinogen-III from 5-aminolevulinate: step 4/4.</text>
</comment>
<dbReference type="HOGENOM" id="CLU_040933_0_1_9"/>
<sequence>MTSNPLTSRFIRACWRQPVDRIPVWFMRQAGRYQPSYRALRRQYSLLEIAHRPELIQQVTVTAVEDLQVDAAILFSDIMVPLEPMGIGFDIQEAVGPVVHEPIRTIGQVERLKPVNPSRDLDFVLEGIERTVAALGQVPLIGFSGGPFTLASYVIEGGPSRTYQWTKSIMWNAPNVWSGLMERLAAMVVTYLTAQVAAGASAVQVFDSWIGALSRPDYERFVEPYMTTIFAQLKALQVPLIYFGVGTAHLLPAMARTGATVLGVDWRTPLRHVRRLLGDEWALQGNLDPVRLLAGWPAVKDGAEDILRDMGNQPGFIFNLGHGVPKETDPVTLRQLVDWIHHWPVEPAPMK</sequence>
<dbReference type="GO" id="GO:0004853">
    <property type="term" value="F:uroporphyrinogen decarboxylase activity"/>
    <property type="evidence" value="ECO:0007669"/>
    <property type="project" value="UniProtKB-UniRule"/>
</dbReference>
<keyword evidence="13" id="KW-1185">Reference proteome</keyword>
<dbReference type="PANTHER" id="PTHR21091:SF169">
    <property type="entry name" value="UROPORPHYRINOGEN DECARBOXYLASE"/>
    <property type="match status" value="1"/>
</dbReference>
<protein>
    <recommendedName>
        <fullName evidence="3 7">Uroporphyrinogen decarboxylase</fullName>
        <shortName evidence="7">UPD</shortName>
        <shortName evidence="7">URO-D</shortName>
        <ecNumber evidence="3 7">4.1.1.37</ecNumber>
    </recommendedName>
</protein>